<comment type="caution">
    <text evidence="4">The sequence shown here is derived from an EMBL/GenBank/DDBJ whole genome shotgun (WGS) entry which is preliminary data.</text>
</comment>
<gene>
    <name evidence="4" type="ORF">C7450_1089</name>
</gene>
<feature type="transmembrane region" description="Helical" evidence="1">
    <location>
        <begin position="205"/>
        <end position="223"/>
    </location>
</feature>
<keyword evidence="1" id="KW-0472">Membrane</keyword>
<dbReference type="Proteomes" id="UP000248021">
    <property type="component" value="Unassembled WGS sequence"/>
</dbReference>
<dbReference type="Pfam" id="PF05838">
    <property type="entry name" value="Glyco_hydro_108"/>
    <property type="match status" value="1"/>
</dbReference>
<reference evidence="4 5" key="1">
    <citation type="submission" date="2018-05" db="EMBL/GenBank/DDBJ databases">
        <title>Genomic Encyclopedia of Type Strains, Phase IV (KMG-IV): sequencing the most valuable type-strain genomes for metagenomic binning, comparative biology and taxonomic classification.</title>
        <authorList>
            <person name="Goeker M."/>
        </authorList>
    </citation>
    <scope>NUCLEOTIDE SEQUENCE [LARGE SCALE GENOMIC DNA]</scope>
    <source>
        <strain evidence="4 5">DSM 6462</strain>
    </source>
</reference>
<dbReference type="Gene3D" id="1.20.141.10">
    <property type="entry name" value="Chitosanase, subunit A, domain 1"/>
    <property type="match status" value="1"/>
</dbReference>
<dbReference type="EMBL" id="QJJK01000008">
    <property type="protein sequence ID" value="PXW56260.1"/>
    <property type="molecule type" value="Genomic_DNA"/>
</dbReference>
<evidence type="ECO:0000313" key="5">
    <source>
        <dbReference type="Proteomes" id="UP000248021"/>
    </source>
</evidence>
<feature type="domain" description="Peptidoglycan binding" evidence="3">
    <location>
        <begin position="97"/>
        <end position="159"/>
    </location>
</feature>
<dbReference type="AlphaFoldDB" id="A0A2V3U2J3"/>
<evidence type="ECO:0000259" key="2">
    <source>
        <dbReference type="Pfam" id="PF05838"/>
    </source>
</evidence>
<dbReference type="InterPro" id="IPR008565">
    <property type="entry name" value="TtsA-like_GH18_dom"/>
</dbReference>
<dbReference type="RefSeq" id="WP_110376348.1">
    <property type="nucleotide sequence ID" value="NZ_JAHBRY010000001.1"/>
</dbReference>
<protein>
    <submittedName>
        <fullName evidence="4">Lysozyme family protein</fullName>
    </submittedName>
</protein>
<feature type="domain" description="TtsA-like Glycoside hydrolase family 108" evidence="2">
    <location>
        <begin position="11"/>
        <end position="94"/>
    </location>
</feature>
<evidence type="ECO:0000259" key="3">
    <source>
        <dbReference type="Pfam" id="PF09374"/>
    </source>
</evidence>
<dbReference type="Pfam" id="PF09374">
    <property type="entry name" value="PG_binding_3"/>
    <property type="match status" value="1"/>
</dbReference>
<keyword evidence="1" id="KW-1133">Transmembrane helix</keyword>
<dbReference type="CDD" id="cd13926">
    <property type="entry name" value="N-acetylmuramidase_GH108"/>
    <property type="match status" value="1"/>
</dbReference>
<dbReference type="SUPFAM" id="SSF53955">
    <property type="entry name" value="Lysozyme-like"/>
    <property type="match status" value="1"/>
</dbReference>
<keyword evidence="1" id="KW-0812">Transmembrane</keyword>
<evidence type="ECO:0000256" key="1">
    <source>
        <dbReference type="SAM" id="Phobius"/>
    </source>
</evidence>
<feature type="transmembrane region" description="Helical" evidence="1">
    <location>
        <begin position="235"/>
        <end position="253"/>
    </location>
</feature>
<evidence type="ECO:0000313" key="4">
    <source>
        <dbReference type="EMBL" id="PXW56260.1"/>
    </source>
</evidence>
<dbReference type="InterPro" id="IPR023346">
    <property type="entry name" value="Lysozyme-like_dom_sf"/>
</dbReference>
<dbReference type="OrthoDB" id="9815229at2"/>
<keyword evidence="5" id="KW-1185">Reference proteome</keyword>
<dbReference type="InterPro" id="IPR018537">
    <property type="entry name" value="Peptidoglycan-bd_3"/>
</dbReference>
<sequence>MVATNFQRAVDHVLASEGGYVDHPHDPGGATNHGITRATLAQYRGREVSKADMQALSLAEATAIYRQNYWKAVRADALPGGIDFAVFDCAVNSGPRRAVLILQETLGVARDGIIGPATLGAAGAGDPADIVNRYCALRLAFLGRLPTLKIFGNGWRKRVESVQRNALALATSNASAATPSQPHFPATLEITSMVNLRTILLSRPIWANLVGLASIMLSLAGLDTSGLDTAGFSESLLQVVAGGSFIASSLFQLRRRNS</sequence>
<accession>A0A2V3U2J3</accession>
<name>A0A2V3U2J3_9HYPH</name>
<organism evidence="4 5">
    <name type="scientific">Chelatococcus asaccharovorans</name>
    <dbReference type="NCBI Taxonomy" id="28210"/>
    <lineage>
        <taxon>Bacteria</taxon>
        <taxon>Pseudomonadati</taxon>
        <taxon>Pseudomonadota</taxon>
        <taxon>Alphaproteobacteria</taxon>
        <taxon>Hyphomicrobiales</taxon>
        <taxon>Chelatococcaceae</taxon>
        <taxon>Chelatococcus</taxon>
    </lineage>
</organism>
<proteinExistence type="predicted"/>